<dbReference type="InterPro" id="IPR007512">
    <property type="entry name" value="Mic10"/>
</dbReference>
<comment type="function">
    <text evidence="1">Component of the MICOS complex, a large protein complex of the mitochondrial inner membrane that plays crucial roles in the maintenance of crista junctions, inner membrane architecture, and formation of contact sites to the outer membrane.</text>
</comment>
<dbReference type="GO" id="GO:0061617">
    <property type="term" value="C:MICOS complex"/>
    <property type="evidence" value="ECO:0007669"/>
    <property type="project" value="InterPro"/>
</dbReference>
<evidence type="ECO:0008006" key="10">
    <source>
        <dbReference type="Google" id="ProtNLM"/>
    </source>
</evidence>
<keyword evidence="7" id="KW-0496">Mitochondrion</keyword>
<dbReference type="OMA" id="VWTAEVV"/>
<organism evidence="9">
    <name type="scientific">Trypanosoma vivax (strain Y486)</name>
    <dbReference type="NCBI Taxonomy" id="1055687"/>
    <lineage>
        <taxon>Eukaryota</taxon>
        <taxon>Discoba</taxon>
        <taxon>Euglenozoa</taxon>
        <taxon>Kinetoplastea</taxon>
        <taxon>Metakinetoplastina</taxon>
        <taxon>Trypanosomatida</taxon>
        <taxon>Trypanosomatidae</taxon>
        <taxon>Trypanosoma</taxon>
        <taxon>Duttonella</taxon>
    </lineage>
</organism>
<accession>G0U5F6</accession>
<dbReference type="Pfam" id="PF04418">
    <property type="entry name" value="DUF543"/>
    <property type="match status" value="1"/>
</dbReference>
<dbReference type="AlphaFoldDB" id="G0U5F6"/>
<evidence type="ECO:0000313" key="9">
    <source>
        <dbReference type="EMBL" id="CCC51106.1"/>
    </source>
</evidence>
<comment type="subcellular location">
    <subcellularLocation>
        <location evidence="2">Mitochondrion inner membrane</location>
        <topology evidence="2">Single-pass membrane protein</topology>
    </subcellularLocation>
</comment>
<evidence type="ECO:0000256" key="7">
    <source>
        <dbReference type="ARBA" id="ARBA00023128"/>
    </source>
</evidence>
<dbReference type="PANTHER" id="PTHR21304">
    <property type="entry name" value="MICOS COMPLEX SUBUNIT MIC10"/>
    <property type="match status" value="1"/>
</dbReference>
<protein>
    <recommendedName>
        <fullName evidence="10">MICOS complex subunit MIC10</fullName>
    </recommendedName>
</protein>
<name>G0U5F6_TRYVY</name>
<evidence type="ECO:0000256" key="3">
    <source>
        <dbReference type="ARBA" id="ARBA00006792"/>
    </source>
</evidence>
<dbReference type="PANTHER" id="PTHR21304:SF0">
    <property type="entry name" value="MICOS COMPLEX SUBUNIT MIC10"/>
    <property type="match status" value="1"/>
</dbReference>
<dbReference type="VEuPathDB" id="TriTrypDB:TvY486_1001590"/>
<keyword evidence="8" id="KW-0472">Membrane</keyword>
<sequence length="114" mass="11852">MGGSTSELPGYKTAMSRESLSEGEKWRLAVDNTLKSGSLGCIAGGLFSLLAFRSVAVRASITAFGGGFGVGRAYVDTRYVLGHNVDAETVWTAEVLEKGKRVSTSASEGTSAAQ</sequence>
<keyword evidence="6" id="KW-1133">Transmembrane helix</keyword>
<keyword evidence="5" id="KW-0999">Mitochondrion inner membrane</keyword>
<evidence type="ECO:0000256" key="4">
    <source>
        <dbReference type="ARBA" id="ARBA00022692"/>
    </source>
</evidence>
<evidence type="ECO:0000256" key="1">
    <source>
        <dbReference type="ARBA" id="ARBA00002689"/>
    </source>
</evidence>
<comment type="similarity">
    <text evidence="3">Belongs to the MICOS complex subunit Mic10 family.</text>
</comment>
<evidence type="ECO:0000256" key="8">
    <source>
        <dbReference type="ARBA" id="ARBA00023136"/>
    </source>
</evidence>
<evidence type="ECO:0000256" key="5">
    <source>
        <dbReference type="ARBA" id="ARBA00022792"/>
    </source>
</evidence>
<dbReference type="EMBL" id="HE573026">
    <property type="protein sequence ID" value="CCC51106.1"/>
    <property type="molecule type" value="Genomic_DNA"/>
</dbReference>
<keyword evidence="4" id="KW-0812">Transmembrane</keyword>
<proteinExistence type="inferred from homology"/>
<evidence type="ECO:0000256" key="6">
    <source>
        <dbReference type="ARBA" id="ARBA00022989"/>
    </source>
</evidence>
<gene>
    <name evidence="9" type="ORF">TVY486_1001590</name>
</gene>
<evidence type="ECO:0000256" key="2">
    <source>
        <dbReference type="ARBA" id="ARBA00004434"/>
    </source>
</evidence>
<reference evidence="9" key="1">
    <citation type="journal article" date="2012" name="Proc. Natl. Acad. Sci. U.S.A.">
        <title>Antigenic diversity is generated by distinct evolutionary mechanisms in African trypanosome species.</title>
        <authorList>
            <person name="Jackson A.P."/>
            <person name="Berry A."/>
            <person name="Aslett M."/>
            <person name="Allison H.C."/>
            <person name="Burton P."/>
            <person name="Vavrova-Anderson J."/>
            <person name="Brown R."/>
            <person name="Browne H."/>
            <person name="Corton N."/>
            <person name="Hauser H."/>
            <person name="Gamble J."/>
            <person name="Gilderthorp R."/>
            <person name="Marcello L."/>
            <person name="McQuillan J."/>
            <person name="Otto T.D."/>
            <person name="Quail M.A."/>
            <person name="Sanders M.J."/>
            <person name="van Tonder A."/>
            <person name="Ginger M.L."/>
            <person name="Field M.C."/>
            <person name="Barry J.D."/>
            <person name="Hertz-Fowler C."/>
            <person name="Berriman M."/>
        </authorList>
    </citation>
    <scope>NUCLEOTIDE SEQUENCE</scope>
    <source>
        <strain evidence="9">Y486</strain>
    </source>
</reference>